<comment type="caution">
    <text evidence="3">The sequence shown here is derived from an EMBL/GenBank/DDBJ whole genome shotgun (WGS) entry which is preliminary data.</text>
</comment>
<evidence type="ECO:0000256" key="1">
    <source>
        <dbReference type="SAM" id="SignalP"/>
    </source>
</evidence>
<organism evidence="3 4">
    <name type="scientific">Curvibacter microcysteis</name>
    <dbReference type="NCBI Taxonomy" id="3026419"/>
    <lineage>
        <taxon>Bacteria</taxon>
        <taxon>Pseudomonadati</taxon>
        <taxon>Pseudomonadota</taxon>
        <taxon>Betaproteobacteria</taxon>
        <taxon>Burkholderiales</taxon>
        <taxon>Comamonadaceae</taxon>
        <taxon>Curvibacter</taxon>
    </lineage>
</organism>
<name>A0ABT5MIE0_9BURK</name>
<evidence type="ECO:0000313" key="4">
    <source>
        <dbReference type="Proteomes" id="UP001528672"/>
    </source>
</evidence>
<evidence type="ECO:0000259" key="2">
    <source>
        <dbReference type="Pfam" id="PF09917"/>
    </source>
</evidence>
<feature type="domain" description="DUF2147" evidence="2">
    <location>
        <begin position="25"/>
        <end position="141"/>
    </location>
</feature>
<dbReference type="InterPro" id="IPR019223">
    <property type="entry name" value="DUF2147"/>
</dbReference>
<dbReference type="PANTHER" id="PTHR36919">
    <property type="entry name" value="BLR1215 PROTEIN"/>
    <property type="match status" value="1"/>
</dbReference>
<keyword evidence="1" id="KW-0732">Signal</keyword>
<protein>
    <submittedName>
        <fullName evidence="3">DUF2147 domain-containing protein</fullName>
    </submittedName>
</protein>
<dbReference type="Gene3D" id="2.40.128.520">
    <property type="match status" value="1"/>
</dbReference>
<gene>
    <name evidence="3" type="ORF">PSQ39_14015</name>
</gene>
<dbReference type="PROSITE" id="PS51257">
    <property type="entry name" value="PROKAR_LIPOPROTEIN"/>
    <property type="match status" value="1"/>
</dbReference>
<evidence type="ECO:0000313" key="3">
    <source>
        <dbReference type="EMBL" id="MDD0815749.1"/>
    </source>
</evidence>
<keyword evidence="4" id="KW-1185">Reference proteome</keyword>
<dbReference type="RefSeq" id="WP_273927433.1">
    <property type="nucleotide sequence ID" value="NZ_JAQSIN010000003.1"/>
</dbReference>
<feature type="signal peptide" evidence="1">
    <location>
        <begin position="1"/>
        <end position="19"/>
    </location>
</feature>
<feature type="chain" id="PRO_5047491588" evidence="1">
    <location>
        <begin position="20"/>
        <end position="143"/>
    </location>
</feature>
<accession>A0ABT5MIE0</accession>
<dbReference type="Proteomes" id="UP001528672">
    <property type="component" value="Unassembled WGS sequence"/>
</dbReference>
<sequence>MIKSFWATSLLLLSSLACAQNSPVGLWRSVDDGTGEAKAEIRIVSEPSGQLTGRIDKALVQKGSPNCNVCTDDRKDKPVVGLDIIRGVRKTEGKDVWENGRILDPENGKEYTVRLTPLEGGKQLQVRGYIGVFYRTQVWQRIE</sequence>
<proteinExistence type="predicted"/>
<dbReference type="Pfam" id="PF09917">
    <property type="entry name" value="DUF2147"/>
    <property type="match status" value="1"/>
</dbReference>
<reference evidence="3 4" key="1">
    <citation type="submission" date="2023-02" db="EMBL/GenBank/DDBJ databases">
        <title>Bacterial whole genome sequence for Curvibacter sp. HBC28.</title>
        <authorList>
            <person name="Le V."/>
            <person name="Ko S.-R."/>
            <person name="Ahn C.-Y."/>
            <person name="Oh H.-M."/>
        </authorList>
    </citation>
    <scope>NUCLEOTIDE SEQUENCE [LARGE SCALE GENOMIC DNA]</scope>
    <source>
        <strain evidence="3 4">HBC28</strain>
    </source>
</reference>
<dbReference type="PANTHER" id="PTHR36919:SF3">
    <property type="entry name" value="BLL5882 PROTEIN"/>
    <property type="match status" value="1"/>
</dbReference>
<dbReference type="EMBL" id="JAQSIO010000004">
    <property type="protein sequence ID" value="MDD0815749.1"/>
    <property type="molecule type" value="Genomic_DNA"/>
</dbReference>